<dbReference type="AlphaFoldDB" id="A0A5J6QSG6"/>
<dbReference type="Proteomes" id="UP000327179">
    <property type="component" value="Chromosome"/>
</dbReference>
<dbReference type="KEGG" id="plal:FXN65_16945"/>
<reference evidence="1 2" key="1">
    <citation type="submission" date="2019-08" db="EMBL/GenBank/DDBJ databases">
        <title>Whole-genome Sequencing of e-waste polymer degrading bacterium Pseudomonas sp. strain PE08.</title>
        <authorList>
            <person name="Kirdat K."/>
            <person name="Debbarma P."/>
            <person name="Narawade N."/>
            <person name="Suyal D."/>
            <person name="Thorat V."/>
            <person name="Shouche Y."/>
            <person name="Goel R."/>
            <person name="Yadav A."/>
        </authorList>
    </citation>
    <scope>NUCLEOTIDE SEQUENCE [LARGE SCALE GENOMIC DNA]</scope>
    <source>
        <strain evidence="1 2">PE08</strain>
    </source>
</reference>
<dbReference type="RefSeq" id="WP_151134568.1">
    <property type="nucleotide sequence ID" value="NZ_CP043311.1"/>
</dbReference>
<sequence>MSHVDVMSLVGTAVPEPLRAEGHMACWFVVVDGVMRSGPFTSREAAGASKAIWLLELSRRQNGPHRLAA</sequence>
<protein>
    <recommendedName>
        <fullName evidence="3">Filamentous hemagglutinin</fullName>
    </recommendedName>
</protein>
<evidence type="ECO:0008006" key="3">
    <source>
        <dbReference type="Google" id="ProtNLM"/>
    </source>
</evidence>
<organism evidence="1 2">
    <name type="scientific">Metapseudomonas lalkuanensis</name>
    <dbReference type="NCBI Taxonomy" id="2604832"/>
    <lineage>
        <taxon>Bacteria</taxon>
        <taxon>Pseudomonadati</taxon>
        <taxon>Pseudomonadota</taxon>
        <taxon>Gammaproteobacteria</taxon>
        <taxon>Pseudomonadales</taxon>
        <taxon>Pseudomonadaceae</taxon>
        <taxon>Metapseudomonas</taxon>
    </lineage>
</organism>
<name>A0A5J6QSG6_9GAMM</name>
<gene>
    <name evidence="1" type="ORF">FXN65_16945</name>
</gene>
<evidence type="ECO:0000313" key="1">
    <source>
        <dbReference type="EMBL" id="QEY63666.1"/>
    </source>
</evidence>
<proteinExistence type="predicted"/>
<evidence type="ECO:0000313" key="2">
    <source>
        <dbReference type="Proteomes" id="UP000327179"/>
    </source>
</evidence>
<keyword evidence="2" id="KW-1185">Reference proteome</keyword>
<accession>A0A5J6QSG6</accession>
<dbReference type="EMBL" id="CP043311">
    <property type="protein sequence ID" value="QEY63666.1"/>
    <property type="molecule type" value="Genomic_DNA"/>
</dbReference>